<evidence type="ECO:0000259" key="3">
    <source>
        <dbReference type="Pfam" id="PF04765"/>
    </source>
</evidence>
<keyword evidence="2" id="KW-0812">Transmembrane</keyword>
<feature type="compositionally biased region" description="Basic and acidic residues" evidence="1">
    <location>
        <begin position="132"/>
        <end position="165"/>
    </location>
</feature>
<evidence type="ECO:0000256" key="2">
    <source>
        <dbReference type="SAM" id="Phobius"/>
    </source>
</evidence>
<proteinExistence type="predicted"/>
<name>A0AAW1M2F0_SAPOF</name>
<feature type="compositionally biased region" description="Polar residues" evidence="1">
    <location>
        <begin position="295"/>
        <end position="304"/>
    </location>
</feature>
<feature type="compositionally biased region" description="Basic and acidic residues" evidence="1">
    <location>
        <begin position="305"/>
        <end position="317"/>
    </location>
</feature>
<reference evidence="4" key="1">
    <citation type="submission" date="2024-03" db="EMBL/GenBank/DDBJ databases">
        <title>WGS assembly of Saponaria officinalis var. Norfolk2.</title>
        <authorList>
            <person name="Jenkins J."/>
            <person name="Shu S."/>
            <person name="Grimwood J."/>
            <person name="Barry K."/>
            <person name="Goodstein D."/>
            <person name="Schmutz J."/>
            <person name="Leebens-Mack J."/>
            <person name="Osbourn A."/>
        </authorList>
    </citation>
    <scope>NUCLEOTIDE SEQUENCE [LARGE SCALE GENOMIC DNA]</scope>
    <source>
        <strain evidence="4">JIC</strain>
    </source>
</reference>
<evidence type="ECO:0000256" key="1">
    <source>
        <dbReference type="SAM" id="MobiDB-lite"/>
    </source>
</evidence>
<dbReference type="InterPro" id="IPR006852">
    <property type="entry name" value="TOD1_MUCI70"/>
</dbReference>
<gene>
    <name evidence="4" type="ORF">RND81_03G231500</name>
</gene>
<dbReference type="AlphaFoldDB" id="A0AAW1M2F0"/>
<keyword evidence="2" id="KW-0472">Membrane</keyword>
<keyword evidence="2" id="KW-1133">Transmembrane helix</keyword>
<feature type="region of interest" description="Disordered" evidence="1">
    <location>
        <begin position="132"/>
        <end position="167"/>
    </location>
</feature>
<evidence type="ECO:0000313" key="5">
    <source>
        <dbReference type="Proteomes" id="UP001443914"/>
    </source>
</evidence>
<dbReference type="PANTHER" id="PTHR12956">
    <property type="entry name" value="ALKALINE CERAMIDASE-RELATED"/>
    <property type="match status" value="1"/>
</dbReference>
<feature type="transmembrane region" description="Helical" evidence="2">
    <location>
        <begin position="69"/>
        <end position="92"/>
    </location>
</feature>
<dbReference type="EMBL" id="JBDFQZ010000003">
    <property type="protein sequence ID" value="KAK9743313.1"/>
    <property type="molecule type" value="Genomic_DNA"/>
</dbReference>
<accession>A0AAW1M2F0</accession>
<organism evidence="4 5">
    <name type="scientific">Saponaria officinalis</name>
    <name type="common">Common soapwort</name>
    <name type="synonym">Lychnis saponaria</name>
    <dbReference type="NCBI Taxonomy" id="3572"/>
    <lineage>
        <taxon>Eukaryota</taxon>
        <taxon>Viridiplantae</taxon>
        <taxon>Streptophyta</taxon>
        <taxon>Embryophyta</taxon>
        <taxon>Tracheophyta</taxon>
        <taxon>Spermatophyta</taxon>
        <taxon>Magnoliopsida</taxon>
        <taxon>eudicotyledons</taxon>
        <taxon>Gunneridae</taxon>
        <taxon>Pentapetalae</taxon>
        <taxon>Caryophyllales</taxon>
        <taxon>Caryophyllaceae</taxon>
        <taxon>Caryophylleae</taxon>
        <taxon>Saponaria</taxon>
    </lineage>
</organism>
<feature type="compositionally biased region" description="Basic residues" evidence="1">
    <location>
        <begin position="329"/>
        <end position="339"/>
    </location>
</feature>
<keyword evidence="5" id="KW-1185">Reference proteome</keyword>
<protein>
    <recommendedName>
        <fullName evidence="3">TOD1/MUCI70 glycosyltransferase-like domain-containing protein</fullName>
    </recommendedName>
</protein>
<dbReference type="Pfam" id="PF04765">
    <property type="entry name" value="TOD1_MUCI70"/>
    <property type="match status" value="1"/>
</dbReference>
<sequence>MAQYRQYNSSIITTTANNHHHLYTNGGGGASTSSAVASTSNAAVDHVTIGIRGHYKKSHHHRRLKNKRISVGTAITFVCFVFAASAFGFVYLSPFDHSDNDTINVQDEAFREDFLTNVTRLKTPKVKFGHGRDSRYWDGDDRRRDEDYNEDEVYKSSRDSEHESQNDQILVDVKSPAKKPNNNLQRSANHHGLYNEAGRDELRMYEAKYEASLKNVGQMGAVEDVNHGLDDSKLDVENEEIDIDDEYDDGIDSHDTHIDEYDDSRHENLMHSELPKTNFGGHRAYVGEGRILVDQSSTEGSSAKSHSDINRKIRDVSTADGQSYTSSAKRPKKHKKHHSSSTCEMKLLNSTAQLVEPLESRKFARFSLSYTQKEEKPDGVDHWEPRFAGHHSLREREDSFIARDQTINCGFVKGSKEYSGTGFDLAKDDNRYISKCHIAVVSCIFGNSDRLRSPFTKAVSRLSRKNVCFVMFMDESTLQTLSSEGQKPDRMGYIGLWKVVVAKNLPFTDMRRVGKIPKLLTHRLFPSARYSIWLDSKLCLQRDPLLLLENFLWRKGYEYAISNHYDRHCVWEEVERNKKLNKFNHTMIDQQFQFYQADGLKRFNASDPNKLLPSNVPEGSMIIRAHTPMSNLFSCLWFNEVDRFTPRDQLSFAYTYQKLRKKNPTRPFYLHMFKDCERRQIAKLFHHRADERHDIAQVAAE</sequence>
<dbReference type="InterPro" id="IPR048354">
    <property type="entry name" value="TOD1_MUCI70_glycTrfase_dom"/>
</dbReference>
<evidence type="ECO:0000313" key="4">
    <source>
        <dbReference type="EMBL" id="KAK9743313.1"/>
    </source>
</evidence>
<comment type="caution">
    <text evidence="4">The sequence shown here is derived from an EMBL/GenBank/DDBJ whole genome shotgun (WGS) entry which is preliminary data.</text>
</comment>
<feature type="region of interest" description="Disordered" evidence="1">
    <location>
        <begin position="172"/>
        <end position="191"/>
    </location>
</feature>
<feature type="domain" description="TOD1/MUCI70 glycosyltransferase-like" evidence="3">
    <location>
        <begin position="368"/>
        <end position="687"/>
    </location>
</feature>
<dbReference type="Proteomes" id="UP001443914">
    <property type="component" value="Unassembled WGS sequence"/>
</dbReference>
<feature type="region of interest" description="Disordered" evidence="1">
    <location>
        <begin position="295"/>
        <end position="342"/>
    </location>
</feature>
<dbReference type="PANTHER" id="PTHR12956:SF24">
    <property type="entry name" value="TRANSMEMBRANE PROTEIN (DUF616)"/>
    <property type="match status" value="1"/>
</dbReference>